<proteinExistence type="predicted"/>
<feature type="compositionally biased region" description="Basic and acidic residues" evidence="1">
    <location>
        <begin position="80"/>
        <end position="91"/>
    </location>
</feature>
<accession>A0A060SIJ4</accession>
<reference evidence="2" key="1">
    <citation type="submission" date="2014-01" db="EMBL/GenBank/DDBJ databases">
        <title>The genome of the white-rot fungus Pycnoporus cinnabarinus: a basidiomycete model with a versatile arsenal for lignocellulosic biomass breakdown.</title>
        <authorList>
            <person name="Levasseur A."/>
            <person name="Lomascolo A."/>
            <person name="Ruiz-Duenas F.J."/>
            <person name="Uzan E."/>
            <person name="Piumi F."/>
            <person name="Kues U."/>
            <person name="Ram A.F.J."/>
            <person name="Murat C."/>
            <person name="Haon M."/>
            <person name="Benoit I."/>
            <person name="Arfi Y."/>
            <person name="Chevret D."/>
            <person name="Drula E."/>
            <person name="Kwon M.J."/>
            <person name="Gouret P."/>
            <person name="Lesage-Meessen L."/>
            <person name="Lombard V."/>
            <person name="Mariette J."/>
            <person name="Noirot C."/>
            <person name="Park J."/>
            <person name="Patyshakuliyeva A."/>
            <person name="Wieneger R.A.B."/>
            <person name="Wosten H.A.B."/>
            <person name="Martin F."/>
            <person name="Coutinho P.M."/>
            <person name="de Vries R."/>
            <person name="Martinez A.T."/>
            <person name="Klopp C."/>
            <person name="Pontarotti P."/>
            <person name="Henrissat B."/>
            <person name="Record E."/>
        </authorList>
    </citation>
    <scope>NUCLEOTIDE SEQUENCE [LARGE SCALE GENOMIC DNA]</scope>
    <source>
        <strain evidence="2">BRFM137</strain>
    </source>
</reference>
<evidence type="ECO:0000313" key="3">
    <source>
        <dbReference type="Proteomes" id="UP000029665"/>
    </source>
</evidence>
<evidence type="ECO:0000313" key="2">
    <source>
        <dbReference type="EMBL" id="CDO74225.1"/>
    </source>
</evidence>
<keyword evidence="3" id="KW-1185">Reference proteome</keyword>
<evidence type="ECO:0000256" key="1">
    <source>
        <dbReference type="SAM" id="MobiDB-lite"/>
    </source>
</evidence>
<dbReference type="Pfam" id="PF18759">
    <property type="entry name" value="Plavaka"/>
    <property type="match status" value="1"/>
</dbReference>
<dbReference type="OrthoDB" id="3232438at2759"/>
<sequence length="873" mass="98086">MTKFSESGFTHHFAQTQQEACLAFAATYETRHCVAESQQPQQSQLSPDRFADIDFDQEPIPYRGDYFGPTVDDNDDDDQLDRGDQETRSEISSDEDEEPDDDSWEPEPAIPTSEANPTDNPADQSIPPATVPAAVRSTAEANTAQMNLKQKTYVDTFPEPHAGKPVPQAAHTESGYDQYRAALGLDSEGSNPWAPFASGKLRDGRSFADRAQRPLLSSCAFQGHEIVIGGESFEVYFRNIVECIKALFSDPEFAPFLLLVPERHYADADKTVRVYFEMNTGKWWWVTQMELDKLRPGSTVIMIIISSDKTQLTLIGNKSAYPVYMSLGNLPKDIRAKPSRRGQILLAYLPTTRLEHIKNKAARRRTLANLFHSCLGHILKPLASLGVTGLEIASGDGIVRRGHPILATYIGDYPEQLLVTGIKSGECPKCTIPRDDVGEGTDENYQFRDLQTILEALSYADEDARAFSKKCRDAGIKPIFHPFWEGLPFTNIFYSITPDVLHQLYQGVVKHLISWIKDAYGADEIDARCRRLPPNHNLRHFAKGISKMSRVTGKEHQDICRILLGLVLGMPLPGGVSATHLVQATRALLDFLYLGQYPLHTTQTLDLLDDAQRRFHQNKEIFCDLGIRSQFKLPKLHSLEHYRLSIELFGTTDNYDTQYSERLHIDFAKEAYRATNRKDEFSQMTLWLERREKVQRHAAYVQSRINLGHLSPTHAPAARRPKPRVSRVQLTRHPSAKGVEFEDAISKYGATYFRDALARFVAKTLHPDFTPAQVEQASAGIYFSFRTISAFHKLKFWIEDDSGLTIDASEPADAAHAHPTRFGKHSKEIPGRFDTVLVENDSTPGANGDAHIGIHHPYSRDGDALSQPSHTSL</sequence>
<dbReference type="Proteomes" id="UP000029665">
    <property type="component" value="Unassembled WGS sequence"/>
</dbReference>
<feature type="compositionally biased region" description="Acidic residues" evidence="1">
    <location>
        <begin position="92"/>
        <end position="105"/>
    </location>
</feature>
<protein>
    <submittedName>
        <fullName evidence="2">Uncharacterized protein</fullName>
    </submittedName>
</protein>
<dbReference type="EMBL" id="CCBP010000127">
    <property type="protein sequence ID" value="CDO74225.1"/>
    <property type="molecule type" value="Genomic_DNA"/>
</dbReference>
<comment type="caution">
    <text evidence="2">The sequence shown here is derived from an EMBL/GenBank/DDBJ whole genome shotgun (WGS) entry which is preliminary data.</text>
</comment>
<dbReference type="OMA" id="CHERYIS"/>
<organism evidence="2 3">
    <name type="scientific">Pycnoporus cinnabarinus</name>
    <name type="common">Cinnabar-red polypore</name>
    <name type="synonym">Trametes cinnabarina</name>
    <dbReference type="NCBI Taxonomy" id="5643"/>
    <lineage>
        <taxon>Eukaryota</taxon>
        <taxon>Fungi</taxon>
        <taxon>Dikarya</taxon>
        <taxon>Basidiomycota</taxon>
        <taxon>Agaricomycotina</taxon>
        <taxon>Agaricomycetes</taxon>
        <taxon>Polyporales</taxon>
        <taxon>Polyporaceae</taxon>
        <taxon>Trametes</taxon>
    </lineage>
</organism>
<name>A0A060SIJ4_PYCCI</name>
<dbReference type="HOGENOM" id="CLU_006344_4_3_1"/>
<dbReference type="InterPro" id="IPR041078">
    <property type="entry name" value="Plavaka"/>
</dbReference>
<feature type="region of interest" description="Disordered" evidence="1">
    <location>
        <begin position="844"/>
        <end position="873"/>
    </location>
</feature>
<feature type="compositionally biased region" description="Low complexity" evidence="1">
    <location>
        <begin position="37"/>
        <end position="47"/>
    </location>
</feature>
<feature type="region of interest" description="Disordered" evidence="1">
    <location>
        <begin position="36"/>
        <end position="128"/>
    </location>
</feature>
<dbReference type="AlphaFoldDB" id="A0A060SIJ4"/>
<feature type="compositionally biased region" description="Polar residues" evidence="1">
    <location>
        <begin position="113"/>
        <end position="123"/>
    </location>
</feature>
<gene>
    <name evidence="2" type="ORF">BN946_scf184721.g4</name>
</gene>